<dbReference type="Gene3D" id="3.40.50.720">
    <property type="entry name" value="NAD(P)-binding Rossmann-like Domain"/>
    <property type="match status" value="1"/>
</dbReference>
<keyword evidence="3" id="KW-0812">Transmembrane</keyword>
<dbReference type="EMBL" id="MNPW01000014">
    <property type="protein sequence ID" value="ONH50738.1"/>
    <property type="molecule type" value="Genomic_DNA"/>
</dbReference>
<sequence>MAQQKNGLVVICGASAGVGRATAHRFAAAGYRIGLLARDEAGLAATREELAQYGQATTAISVDVADADALEAAAIALDEELGPLQIWINSAMVTVFSPIEKLTAQEIRRVTEVTYLGTVNGTLAALKLLRPRNKGLIIQVGSALAYRAIPLQSAYCGAKFAVRGFTDALRCELLHERSRIRVCMVQLPAINTPQFDWARNKLDKRPQPVPPIHDPDVAARAILSVIQRPPRELWLGMASIKAIVGSCLIPGLLDRMLARQCYPGQMSKEDDNGGHGDNLYQPLGAELHRTRGRFVGRSRASALALTSTQVSAVSAVLALVCAMVLLWF</sequence>
<dbReference type="GO" id="GO:0016491">
    <property type="term" value="F:oxidoreductase activity"/>
    <property type="evidence" value="ECO:0007669"/>
    <property type="project" value="UniProtKB-KW"/>
</dbReference>
<dbReference type="PRINTS" id="PR00081">
    <property type="entry name" value="GDHRDH"/>
</dbReference>
<dbReference type="InterPro" id="IPR057326">
    <property type="entry name" value="KR_dom"/>
</dbReference>
<proteinExistence type="inferred from homology"/>
<dbReference type="Pfam" id="PF00106">
    <property type="entry name" value="adh_short"/>
    <property type="match status" value="1"/>
</dbReference>
<dbReference type="RefSeq" id="WP_076954419.1">
    <property type="nucleotide sequence ID" value="NZ_MNPW01000014.1"/>
</dbReference>
<dbReference type="SMART" id="SM00822">
    <property type="entry name" value="PKS_KR"/>
    <property type="match status" value="1"/>
</dbReference>
<evidence type="ECO:0000256" key="2">
    <source>
        <dbReference type="ARBA" id="ARBA00023002"/>
    </source>
</evidence>
<feature type="transmembrane region" description="Helical" evidence="3">
    <location>
        <begin position="302"/>
        <end position="327"/>
    </location>
</feature>
<evidence type="ECO:0000256" key="3">
    <source>
        <dbReference type="SAM" id="Phobius"/>
    </source>
</evidence>
<dbReference type="SUPFAM" id="SSF51735">
    <property type="entry name" value="NAD(P)-binding Rossmann-fold domains"/>
    <property type="match status" value="1"/>
</dbReference>
<organism evidence="5 6">
    <name type="scientific">Pseudomonas cedrina subsp. cedrina</name>
    <dbReference type="NCBI Taxonomy" id="76762"/>
    <lineage>
        <taxon>Bacteria</taxon>
        <taxon>Pseudomonadati</taxon>
        <taxon>Pseudomonadota</taxon>
        <taxon>Gammaproteobacteria</taxon>
        <taxon>Pseudomonadales</taxon>
        <taxon>Pseudomonadaceae</taxon>
        <taxon>Pseudomonas</taxon>
    </lineage>
</organism>
<dbReference type="InterPro" id="IPR020904">
    <property type="entry name" value="Sc_DH/Rdtase_CS"/>
</dbReference>
<gene>
    <name evidence="5" type="ORF">BLL36_25195</name>
</gene>
<keyword evidence="3" id="KW-1133">Transmembrane helix</keyword>
<dbReference type="GO" id="GO:0016020">
    <property type="term" value="C:membrane"/>
    <property type="evidence" value="ECO:0007669"/>
    <property type="project" value="TreeGrafter"/>
</dbReference>
<evidence type="ECO:0000313" key="6">
    <source>
        <dbReference type="Proteomes" id="UP000189295"/>
    </source>
</evidence>
<name>A0A1V2JZ70_PSECE</name>
<accession>A0A1V2JZ70</accession>
<dbReference type="PANTHER" id="PTHR44196:SF1">
    <property type="entry name" value="DEHYDROGENASE_REDUCTASE SDR FAMILY MEMBER 7B"/>
    <property type="match status" value="1"/>
</dbReference>
<keyword evidence="2" id="KW-0560">Oxidoreductase</keyword>
<feature type="domain" description="Ketoreductase" evidence="4">
    <location>
        <begin position="7"/>
        <end position="193"/>
    </location>
</feature>
<comment type="caution">
    <text evidence="5">The sequence shown here is derived from an EMBL/GenBank/DDBJ whole genome shotgun (WGS) entry which is preliminary data.</text>
</comment>
<reference evidence="5 6" key="1">
    <citation type="submission" date="2016-10" db="EMBL/GenBank/DDBJ databases">
        <title>Pseudomonas lactis sp. nov. and Pseudomonas paralactis sp. nov., isolated from bovine raw milk.</title>
        <authorList>
            <person name="Von Neubeck M."/>
            <person name="Huptas C."/>
            <person name="Glueck C."/>
            <person name="Krewinkel M."/>
            <person name="Stoeckel M."/>
            <person name="Stressler T."/>
            <person name="Fischer L."/>
            <person name="Hinrichs J."/>
            <person name="Scherer S."/>
            <person name="Wenning M."/>
        </authorList>
    </citation>
    <scope>NUCLEOTIDE SEQUENCE [LARGE SCALE GENOMIC DNA]</scope>
    <source>
        <strain evidence="5 6">DSM 17516</strain>
    </source>
</reference>
<evidence type="ECO:0000259" key="4">
    <source>
        <dbReference type="SMART" id="SM00822"/>
    </source>
</evidence>
<dbReference type="OrthoDB" id="4690547at2"/>
<evidence type="ECO:0000313" key="5">
    <source>
        <dbReference type="EMBL" id="ONH50738.1"/>
    </source>
</evidence>
<dbReference type="InterPro" id="IPR002347">
    <property type="entry name" value="SDR_fam"/>
</dbReference>
<dbReference type="PROSITE" id="PS00061">
    <property type="entry name" value="ADH_SHORT"/>
    <property type="match status" value="1"/>
</dbReference>
<keyword evidence="3" id="KW-0472">Membrane</keyword>
<evidence type="ECO:0000256" key="1">
    <source>
        <dbReference type="ARBA" id="ARBA00006484"/>
    </source>
</evidence>
<dbReference type="NCBIfam" id="NF005495">
    <property type="entry name" value="PRK07109.1"/>
    <property type="match status" value="1"/>
</dbReference>
<dbReference type="InterPro" id="IPR036291">
    <property type="entry name" value="NAD(P)-bd_dom_sf"/>
</dbReference>
<dbReference type="PANTHER" id="PTHR44196">
    <property type="entry name" value="DEHYDROGENASE/REDUCTASE SDR FAMILY MEMBER 7B"/>
    <property type="match status" value="1"/>
</dbReference>
<dbReference type="AlphaFoldDB" id="A0A1V2JZ70"/>
<protein>
    <submittedName>
        <fullName evidence="5">Short-chain dehydrogenase</fullName>
    </submittedName>
</protein>
<dbReference type="Proteomes" id="UP000189295">
    <property type="component" value="Unassembled WGS sequence"/>
</dbReference>
<comment type="similarity">
    <text evidence="1">Belongs to the short-chain dehydrogenases/reductases (SDR) family.</text>
</comment>